<reference evidence="1 2" key="2">
    <citation type="submission" date="2017-10" db="EMBL/GenBank/DDBJ databases">
        <authorList>
            <person name="Banno H."/>
            <person name="Chua N.-H."/>
        </authorList>
    </citation>
    <scope>NUCLEOTIDE SEQUENCE [LARGE SCALE GENOMIC DNA]</scope>
    <source>
        <strain evidence="1 2">JK626</strain>
    </source>
</reference>
<reference evidence="1 2" key="1">
    <citation type="submission" date="2017-10" db="EMBL/GenBank/DDBJ databases">
        <title>Resolving the taxonomy of Roseburia spp., Eubacterium rectale and Agathobacter spp. through phylogenomic analysis.</title>
        <authorList>
            <person name="Sheridan P.O."/>
            <person name="Walker A.W."/>
            <person name="Duncan S.H."/>
            <person name="Scott K.P."/>
            <person name="Toole P.W.O."/>
            <person name="Luis P."/>
            <person name="Flint H.J."/>
        </authorList>
    </citation>
    <scope>NUCLEOTIDE SEQUENCE [LARGE SCALE GENOMIC DNA]</scope>
    <source>
        <strain evidence="1 2">JK626</strain>
    </source>
</reference>
<sequence length="76" mass="8495">MISFSISDEMVLLGSQKLYYKNGVKMVSEQNEKAENVELSRLIKFLGVLTTYIRTPLTSGIRLVRNKVISAGDGKD</sequence>
<evidence type="ECO:0000313" key="2">
    <source>
        <dbReference type="Proteomes" id="UP000225889"/>
    </source>
</evidence>
<name>A0A2G3DWF4_9FIRM</name>
<dbReference type="Proteomes" id="UP000225889">
    <property type="component" value="Unassembled WGS sequence"/>
</dbReference>
<organism evidence="1 2">
    <name type="scientific">Pseudobutyrivibrio ruminis</name>
    <dbReference type="NCBI Taxonomy" id="46206"/>
    <lineage>
        <taxon>Bacteria</taxon>
        <taxon>Bacillati</taxon>
        <taxon>Bacillota</taxon>
        <taxon>Clostridia</taxon>
        <taxon>Lachnospirales</taxon>
        <taxon>Lachnospiraceae</taxon>
        <taxon>Pseudobutyrivibrio</taxon>
    </lineage>
</organism>
<accession>A0A2G3DWF4</accession>
<dbReference type="AlphaFoldDB" id="A0A2G3DWF4"/>
<comment type="caution">
    <text evidence="1">The sequence shown here is derived from an EMBL/GenBank/DDBJ whole genome shotgun (WGS) entry which is preliminary data.</text>
</comment>
<proteinExistence type="predicted"/>
<protein>
    <submittedName>
        <fullName evidence="1">Uncharacterized protein</fullName>
    </submittedName>
</protein>
<gene>
    <name evidence="1" type="ORF">CSX01_07665</name>
</gene>
<evidence type="ECO:0000313" key="1">
    <source>
        <dbReference type="EMBL" id="PHU35195.1"/>
    </source>
</evidence>
<dbReference type="EMBL" id="PDYF01000011">
    <property type="protein sequence ID" value="PHU35195.1"/>
    <property type="molecule type" value="Genomic_DNA"/>
</dbReference>